<dbReference type="EMBL" id="JAIWYP010000015">
    <property type="protein sequence ID" value="KAH3699972.1"/>
    <property type="molecule type" value="Genomic_DNA"/>
</dbReference>
<sequence length="105" mass="11759">MQILTPIGTKVEISMYGERDINIDIFMATKEFKTLEGLCGTFGNNTTNDFKHYNSSFFTNTISQTPGSLFHPDTRLLEPPRHQAPCSTQTPGSLFHPDNFPSSCK</sequence>
<evidence type="ECO:0008006" key="4">
    <source>
        <dbReference type="Google" id="ProtNLM"/>
    </source>
</evidence>
<reference evidence="2" key="1">
    <citation type="journal article" date="2019" name="bioRxiv">
        <title>The Genome of the Zebra Mussel, Dreissena polymorpha: A Resource for Invasive Species Research.</title>
        <authorList>
            <person name="McCartney M.A."/>
            <person name="Auch B."/>
            <person name="Kono T."/>
            <person name="Mallez S."/>
            <person name="Zhang Y."/>
            <person name="Obille A."/>
            <person name="Becker A."/>
            <person name="Abrahante J.E."/>
            <person name="Garbe J."/>
            <person name="Badalamenti J.P."/>
            <person name="Herman A."/>
            <person name="Mangelson H."/>
            <person name="Liachko I."/>
            <person name="Sullivan S."/>
            <person name="Sone E.D."/>
            <person name="Koren S."/>
            <person name="Silverstein K.A.T."/>
            <person name="Beckman K.B."/>
            <person name="Gohl D.M."/>
        </authorList>
    </citation>
    <scope>NUCLEOTIDE SEQUENCE</scope>
    <source>
        <strain evidence="2">Duluth1</strain>
        <tissue evidence="2">Whole animal</tissue>
    </source>
</reference>
<organism evidence="2 3">
    <name type="scientific">Dreissena polymorpha</name>
    <name type="common">Zebra mussel</name>
    <name type="synonym">Mytilus polymorpha</name>
    <dbReference type="NCBI Taxonomy" id="45954"/>
    <lineage>
        <taxon>Eukaryota</taxon>
        <taxon>Metazoa</taxon>
        <taxon>Spiralia</taxon>
        <taxon>Lophotrochozoa</taxon>
        <taxon>Mollusca</taxon>
        <taxon>Bivalvia</taxon>
        <taxon>Autobranchia</taxon>
        <taxon>Heteroconchia</taxon>
        <taxon>Euheterodonta</taxon>
        <taxon>Imparidentia</taxon>
        <taxon>Neoheterodontei</taxon>
        <taxon>Myida</taxon>
        <taxon>Dreissenoidea</taxon>
        <taxon>Dreissenidae</taxon>
        <taxon>Dreissena</taxon>
    </lineage>
</organism>
<evidence type="ECO:0000313" key="3">
    <source>
        <dbReference type="Proteomes" id="UP000828390"/>
    </source>
</evidence>
<dbReference type="Proteomes" id="UP000828390">
    <property type="component" value="Unassembled WGS sequence"/>
</dbReference>
<reference evidence="2" key="2">
    <citation type="submission" date="2020-11" db="EMBL/GenBank/DDBJ databases">
        <authorList>
            <person name="McCartney M.A."/>
            <person name="Auch B."/>
            <person name="Kono T."/>
            <person name="Mallez S."/>
            <person name="Becker A."/>
            <person name="Gohl D.M."/>
            <person name="Silverstein K.A.T."/>
            <person name="Koren S."/>
            <person name="Bechman K.B."/>
            <person name="Herman A."/>
            <person name="Abrahante J.E."/>
            <person name="Garbe J."/>
        </authorList>
    </citation>
    <scope>NUCLEOTIDE SEQUENCE</scope>
    <source>
        <strain evidence="2">Duluth1</strain>
        <tissue evidence="2">Whole animal</tissue>
    </source>
</reference>
<name>A0A9D3YG94_DREPO</name>
<evidence type="ECO:0000256" key="1">
    <source>
        <dbReference type="SAM" id="MobiDB-lite"/>
    </source>
</evidence>
<keyword evidence="3" id="KW-1185">Reference proteome</keyword>
<proteinExistence type="predicted"/>
<feature type="region of interest" description="Disordered" evidence="1">
    <location>
        <begin position="71"/>
        <end position="105"/>
    </location>
</feature>
<dbReference type="AlphaFoldDB" id="A0A9D3YG94"/>
<accession>A0A9D3YG94</accession>
<comment type="caution">
    <text evidence="2">The sequence shown here is derived from an EMBL/GenBank/DDBJ whole genome shotgun (WGS) entry which is preliminary data.</text>
</comment>
<feature type="compositionally biased region" description="Basic and acidic residues" evidence="1">
    <location>
        <begin position="72"/>
        <end position="81"/>
    </location>
</feature>
<gene>
    <name evidence="2" type="ORF">DPMN_074934</name>
</gene>
<evidence type="ECO:0000313" key="2">
    <source>
        <dbReference type="EMBL" id="KAH3699972.1"/>
    </source>
</evidence>
<protein>
    <recommendedName>
        <fullName evidence="4">VWFD domain-containing protein</fullName>
    </recommendedName>
</protein>